<keyword evidence="10" id="KW-0449">Lipoprotein</keyword>
<sequence>MAKRAAATLFLTVAFFQMALCQDAEKKTLHCYYCSYEEACAETPTQCQEGEKCGIMLGHSDYKVHDSFFGKGCVSASKCGNQERITYWNNPFRVSYSCCDTDYCNKDVVGVDHKVITAAGHTSVPTHLPWLLAATLLAALPAFLS</sequence>
<reference evidence="15" key="1">
    <citation type="submission" date="2025-08" db="UniProtKB">
        <authorList>
            <consortium name="RefSeq"/>
        </authorList>
    </citation>
    <scope>IDENTIFICATION</scope>
</reference>
<evidence type="ECO:0000256" key="1">
    <source>
        <dbReference type="ARBA" id="ARBA00004609"/>
    </source>
</evidence>
<evidence type="ECO:0000256" key="10">
    <source>
        <dbReference type="ARBA" id="ARBA00023288"/>
    </source>
</evidence>
<dbReference type="InterPro" id="IPR046354">
    <property type="entry name" value="SPACA4/Bouncer"/>
</dbReference>
<keyword evidence="4" id="KW-0964">Secreted</keyword>
<keyword evidence="6 12" id="KW-0732">Signal</keyword>
<keyword evidence="5" id="KW-0336">GPI-anchor</keyword>
<evidence type="ECO:0000313" key="15">
    <source>
        <dbReference type="RefSeq" id="XP_015276068.1"/>
    </source>
</evidence>
<keyword evidence="14" id="KW-1185">Reference proteome</keyword>
<name>A0ABM1KQT1_GEKJA</name>
<dbReference type="Gene3D" id="2.10.60.10">
    <property type="entry name" value="CD59"/>
    <property type="match status" value="1"/>
</dbReference>
<evidence type="ECO:0000256" key="9">
    <source>
        <dbReference type="ARBA" id="ARBA00023180"/>
    </source>
</evidence>
<proteinExistence type="inferred from homology"/>
<evidence type="ECO:0000256" key="11">
    <source>
        <dbReference type="ARBA" id="ARBA00029446"/>
    </source>
</evidence>
<dbReference type="Pfam" id="PF00021">
    <property type="entry name" value="UPAR_LY6"/>
    <property type="match status" value="1"/>
</dbReference>
<evidence type="ECO:0000256" key="4">
    <source>
        <dbReference type="ARBA" id="ARBA00022525"/>
    </source>
</evidence>
<dbReference type="Proteomes" id="UP000694871">
    <property type="component" value="Unplaced"/>
</dbReference>
<evidence type="ECO:0000259" key="13">
    <source>
        <dbReference type="Pfam" id="PF00021"/>
    </source>
</evidence>
<gene>
    <name evidence="15" type="primary">LOC107118275</name>
</gene>
<keyword evidence="7" id="KW-0472">Membrane</keyword>
<feature type="domain" description="UPAR/Ly6" evidence="13">
    <location>
        <begin position="28"/>
        <end position="106"/>
    </location>
</feature>
<dbReference type="GeneID" id="107118275"/>
<dbReference type="PANTHER" id="PTHR47613:SF1">
    <property type="entry name" value="SPERM ACROSOME MEMBRANE-ASSOCIATED PROTEIN 4"/>
    <property type="match status" value="1"/>
</dbReference>
<evidence type="ECO:0000256" key="12">
    <source>
        <dbReference type="SAM" id="SignalP"/>
    </source>
</evidence>
<keyword evidence="3" id="KW-1003">Cell membrane</keyword>
<feature type="chain" id="PRO_5046063815" evidence="12">
    <location>
        <begin position="22"/>
        <end position="145"/>
    </location>
</feature>
<dbReference type="InterPro" id="IPR045860">
    <property type="entry name" value="Snake_toxin-like_sf"/>
</dbReference>
<keyword evidence="8" id="KW-1015">Disulfide bond</keyword>
<protein>
    <submittedName>
        <fullName evidence="15">Sperm acrosome membrane-associated protein 4-like</fullName>
    </submittedName>
</protein>
<evidence type="ECO:0000256" key="2">
    <source>
        <dbReference type="ARBA" id="ARBA00004613"/>
    </source>
</evidence>
<dbReference type="RefSeq" id="XP_015276068.1">
    <property type="nucleotide sequence ID" value="XM_015420582.1"/>
</dbReference>
<comment type="similarity">
    <text evidence="11">Belongs to the SPACA4/bouncer family.</text>
</comment>
<evidence type="ECO:0000256" key="6">
    <source>
        <dbReference type="ARBA" id="ARBA00022729"/>
    </source>
</evidence>
<evidence type="ECO:0000256" key="3">
    <source>
        <dbReference type="ARBA" id="ARBA00022475"/>
    </source>
</evidence>
<keyword evidence="9" id="KW-0325">Glycoprotein</keyword>
<feature type="signal peptide" evidence="12">
    <location>
        <begin position="1"/>
        <end position="21"/>
    </location>
</feature>
<evidence type="ECO:0000256" key="5">
    <source>
        <dbReference type="ARBA" id="ARBA00022622"/>
    </source>
</evidence>
<evidence type="ECO:0000256" key="7">
    <source>
        <dbReference type="ARBA" id="ARBA00023136"/>
    </source>
</evidence>
<dbReference type="PANTHER" id="PTHR47613">
    <property type="entry name" value="SPERM ACROSOME MEMBRANE-ASSOCIATED PROTEIN 4"/>
    <property type="match status" value="1"/>
</dbReference>
<organism evidence="14 15">
    <name type="scientific">Gekko japonicus</name>
    <name type="common">Schlegel's Japanese gecko</name>
    <dbReference type="NCBI Taxonomy" id="146911"/>
    <lineage>
        <taxon>Eukaryota</taxon>
        <taxon>Metazoa</taxon>
        <taxon>Chordata</taxon>
        <taxon>Craniata</taxon>
        <taxon>Vertebrata</taxon>
        <taxon>Euteleostomi</taxon>
        <taxon>Lepidosauria</taxon>
        <taxon>Squamata</taxon>
        <taxon>Bifurcata</taxon>
        <taxon>Gekkota</taxon>
        <taxon>Gekkonidae</taxon>
        <taxon>Gekkoninae</taxon>
        <taxon>Gekko</taxon>
    </lineage>
</organism>
<dbReference type="InterPro" id="IPR016054">
    <property type="entry name" value="LY6_UPA_recep-like"/>
</dbReference>
<evidence type="ECO:0000313" key="14">
    <source>
        <dbReference type="Proteomes" id="UP000694871"/>
    </source>
</evidence>
<comment type="subcellular location">
    <subcellularLocation>
        <location evidence="1">Cell membrane</location>
        <topology evidence="1">Lipid-anchor</topology>
        <topology evidence="1">GPI-anchor</topology>
    </subcellularLocation>
    <subcellularLocation>
        <location evidence="2">Secreted</location>
    </subcellularLocation>
</comment>
<dbReference type="SUPFAM" id="SSF57302">
    <property type="entry name" value="Snake toxin-like"/>
    <property type="match status" value="1"/>
</dbReference>
<evidence type="ECO:0000256" key="8">
    <source>
        <dbReference type="ARBA" id="ARBA00023157"/>
    </source>
</evidence>
<accession>A0ABM1KQT1</accession>